<dbReference type="InterPro" id="IPR025375">
    <property type="entry name" value="DUF4365"/>
</dbReference>
<organism evidence="2 3">
    <name type="scientific">Subdoligranulum variabile</name>
    <dbReference type="NCBI Taxonomy" id="214851"/>
    <lineage>
        <taxon>Bacteria</taxon>
        <taxon>Bacillati</taxon>
        <taxon>Bacillota</taxon>
        <taxon>Clostridia</taxon>
        <taxon>Eubacteriales</taxon>
        <taxon>Oscillospiraceae</taxon>
        <taxon>Subdoligranulum</taxon>
    </lineage>
</organism>
<proteinExistence type="predicted"/>
<comment type="caution">
    <text evidence="2">The sequence shown here is derived from an EMBL/GenBank/DDBJ whole genome shotgun (WGS) entry which is preliminary data.</text>
</comment>
<reference evidence="2" key="2">
    <citation type="submission" date="2021-09" db="EMBL/GenBank/DDBJ databases">
        <authorList>
            <person name="Gilroy R."/>
        </authorList>
    </citation>
    <scope>NUCLEOTIDE SEQUENCE</scope>
    <source>
        <strain evidence="2">ChiBcec21-2208</strain>
    </source>
</reference>
<sequence length="318" mass="37197">MGDTYRQEALCINKVRYIASQFFHSEFIEFPGRIDNGLDGAIFWREGNKIIDAIYVQCKGGDSYFPKTISEKFTVQGISKEYVTKHIPVWQSVSGPAIMVLCNEQEQSWWIDLKSDSSYDHEKMHIYGYTKNVFDLSAKEPLRQLIRKKYLPKELPSLSIFVPFLTGCLGKESLKSVACSYYHGLREKKLPSKCKELDKKIVFSRVGWRHITRSKRSQSRIVQSFLLLPLIPEIIKQTAEYKVVDRSFMVSQTGKTIIEEKIALLCECKFSYRFPAIVKVVLIRKREFTEKSWDDKVWFYSIYEEKRNQSLKELLFKG</sequence>
<dbReference type="Pfam" id="PF14280">
    <property type="entry name" value="DUF4365"/>
    <property type="match status" value="1"/>
</dbReference>
<accession>A0A921LMV3</accession>
<evidence type="ECO:0000259" key="1">
    <source>
        <dbReference type="Pfam" id="PF14280"/>
    </source>
</evidence>
<dbReference type="Proteomes" id="UP000782880">
    <property type="component" value="Unassembled WGS sequence"/>
</dbReference>
<protein>
    <submittedName>
        <fullName evidence="2">DUF4365 domain-containing protein</fullName>
    </submittedName>
</protein>
<reference evidence="2" key="1">
    <citation type="journal article" date="2021" name="PeerJ">
        <title>Extensive microbial diversity within the chicken gut microbiome revealed by metagenomics and culture.</title>
        <authorList>
            <person name="Gilroy R."/>
            <person name="Ravi A."/>
            <person name="Getino M."/>
            <person name="Pursley I."/>
            <person name="Horton D.L."/>
            <person name="Alikhan N.F."/>
            <person name="Baker D."/>
            <person name="Gharbi K."/>
            <person name="Hall N."/>
            <person name="Watson M."/>
            <person name="Adriaenssens E.M."/>
            <person name="Foster-Nyarko E."/>
            <person name="Jarju S."/>
            <person name="Secka A."/>
            <person name="Antonio M."/>
            <person name="Oren A."/>
            <person name="Chaudhuri R.R."/>
            <person name="La Ragione R."/>
            <person name="Hildebrand F."/>
            <person name="Pallen M.J."/>
        </authorList>
    </citation>
    <scope>NUCLEOTIDE SEQUENCE</scope>
    <source>
        <strain evidence="2">ChiBcec21-2208</strain>
    </source>
</reference>
<gene>
    <name evidence="2" type="ORF">K8V20_00885</name>
</gene>
<feature type="domain" description="DUF4365" evidence="1">
    <location>
        <begin position="10"/>
        <end position="145"/>
    </location>
</feature>
<evidence type="ECO:0000313" key="2">
    <source>
        <dbReference type="EMBL" id="HJG27192.1"/>
    </source>
</evidence>
<name>A0A921LMV3_9FIRM</name>
<dbReference type="EMBL" id="DYVE01000028">
    <property type="protein sequence ID" value="HJG27192.1"/>
    <property type="molecule type" value="Genomic_DNA"/>
</dbReference>
<dbReference type="AlphaFoldDB" id="A0A921LMV3"/>
<evidence type="ECO:0000313" key="3">
    <source>
        <dbReference type="Proteomes" id="UP000782880"/>
    </source>
</evidence>